<name>A0ABM0LVP0_SACKO</name>
<dbReference type="PANTHER" id="PTHR11266:SF123">
    <property type="entry name" value="MPV17-LIKE PROTEIN"/>
    <property type="match status" value="1"/>
</dbReference>
<evidence type="ECO:0000256" key="6">
    <source>
        <dbReference type="RuleBase" id="RU363053"/>
    </source>
</evidence>
<evidence type="ECO:0000313" key="8">
    <source>
        <dbReference type="RefSeq" id="XP_006811831.1"/>
    </source>
</evidence>
<accession>A0ABM0LVP0</accession>
<dbReference type="PANTHER" id="PTHR11266">
    <property type="entry name" value="PEROXISOMAL MEMBRANE PROTEIN 2, PXMP2 MPV17"/>
    <property type="match status" value="1"/>
</dbReference>
<comment type="similarity">
    <text evidence="2 6">Belongs to the peroxisomal membrane protein PXMP2/4 family.</text>
</comment>
<evidence type="ECO:0000256" key="1">
    <source>
        <dbReference type="ARBA" id="ARBA00004141"/>
    </source>
</evidence>
<dbReference type="Proteomes" id="UP000694865">
    <property type="component" value="Unplaced"/>
</dbReference>
<gene>
    <name evidence="8" type="primary">LOC102805704</name>
</gene>
<dbReference type="RefSeq" id="XP_006811831.1">
    <property type="nucleotide sequence ID" value="XM_006811768.1"/>
</dbReference>
<sequence length="131" mass="14789">MKTIIKKVLIGQVTINPVLTSAFYVGINLLEGKHDLFEEVREKFGTTYAASWVIWPVAMFITFRLVPPHYRPAAIAITGFAWANFLCYMKTFNMHRTDLKPLGSSTKLSSVDAERILIPNKCSALKQEPTI</sequence>
<evidence type="ECO:0000313" key="7">
    <source>
        <dbReference type="Proteomes" id="UP000694865"/>
    </source>
</evidence>
<keyword evidence="7" id="KW-1185">Reference proteome</keyword>
<evidence type="ECO:0000256" key="4">
    <source>
        <dbReference type="ARBA" id="ARBA00022989"/>
    </source>
</evidence>
<reference evidence="8" key="1">
    <citation type="submission" date="2025-08" db="UniProtKB">
        <authorList>
            <consortium name="RefSeq"/>
        </authorList>
    </citation>
    <scope>IDENTIFICATION</scope>
    <source>
        <tissue evidence="8">Testes</tissue>
    </source>
</reference>
<dbReference type="GeneID" id="102805704"/>
<dbReference type="Pfam" id="PF04117">
    <property type="entry name" value="Mpv17_PMP22"/>
    <property type="match status" value="1"/>
</dbReference>
<evidence type="ECO:0000256" key="2">
    <source>
        <dbReference type="ARBA" id="ARBA00006824"/>
    </source>
</evidence>
<feature type="transmembrane region" description="Helical" evidence="6">
    <location>
        <begin position="7"/>
        <end position="27"/>
    </location>
</feature>
<protein>
    <submittedName>
        <fullName evidence="8">Mpv17-like protein-like</fullName>
    </submittedName>
</protein>
<proteinExistence type="inferred from homology"/>
<organism evidence="7 8">
    <name type="scientific">Saccoglossus kowalevskii</name>
    <name type="common">Acorn worm</name>
    <dbReference type="NCBI Taxonomy" id="10224"/>
    <lineage>
        <taxon>Eukaryota</taxon>
        <taxon>Metazoa</taxon>
        <taxon>Hemichordata</taxon>
        <taxon>Enteropneusta</taxon>
        <taxon>Harrimaniidae</taxon>
        <taxon>Saccoglossus</taxon>
    </lineage>
</organism>
<evidence type="ECO:0000256" key="5">
    <source>
        <dbReference type="ARBA" id="ARBA00023136"/>
    </source>
</evidence>
<evidence type="ECO:0000256" key="3">
    <source>
        <dbReference type="ARBA" id="ARBA00022692"/>
    </source>
</evidence>
<keyword evidence="4 6" id="KW-1133">Transmembrane helix</keyword>
<feature type="transmembrane region" description="Helical" evidence="6">
    <location>
        <begin position="73"/>
        <end position="92"/>
    </location>
</feature>
<comment type="subcellular location">
    <subcellularLocation>
        <location evidence="1">Membrane</location>
        <topology evidence="1">Multi-pass membrane protein</topology>
    </subcellularLocation>
</comment>
<keyword evidence="5 6" id="KW-0472">Membrane</keyword>
<feature type="transmembrane region" description="Helical" evidence="6">
    <location>
        <begin position="47"/>
        <end position="66"/>
    </location>
</feature>
<keyword evidence="3 6" id="KW-0812">Transmembrane</keyword>
<dbReference type="InterPro" id="IPR007248">
    <property type="entry name" value="Mpv17_PMP22"/>
</dbReference>